<evidence type="ECO:0000313" key="2">
    <source>
        <dbReference type="Proteomes" id="UP000533598"/>
    </source>
</evidence>
<evidence type="ECO:0000313" key="1">
    <source>
        <dbReference type="EMBL" id="MBB4676613.1"/>
    </source>
</evidence>
<gene>
    <name evidence="1" type="ORF">HNR67_002731</name>
</gene>
<keyword evidence="2" id="KW-1185">Reference proteome</keyword>
<sequence length="167" mass="18378">MPDTLDLSALGNIDPAWTHLRKQVTPAAELALPDARLKWYDVHRPDQPIPAATRTRAREFLAAEVAAGRVVTRGDLGFIVLHSSGTVLFALLCLWRGVNEMWQAAYASTDGGPFTPAQQADGLTPTQCVWELGPTTHERMAWSHYLESARDQDAKLAYLADRLTGLV</sequence>
<dbReference type="Proteomes" id="UP000533598">
    <property type="component" value="Unassembled WGS sequence"/>
</dbReference>
<reference evidence="1 2" key="1">
    <citation type="submission" date="2020-08" db="EMBL/GenBank/DDBJ databases">
        <title>Sequencing the genomes of 1000 actinobacteria strains.</title>
        <authorList>
            <person name="Klenk H.-P."/>
        </authorList>
    </citation>
    <scope>NUCLEOTIDE SEQUENCE [LARGE SCALE GENOMIC DNA]</scope>
    <source>
        <strain evidence="1 2">DSM 44230</strain>
    </source>
</reference>
<dbReference type="EMBL" id="JACHMH010000001">
    <property type="protein sequence ID" value="MBB4676613.1"/>
    <property type="molecule type" value="Genomic_DNA"/>
</dbReference>
<dbReference type="AlphaFoldDB" id="A0A7W7FTN7"/>
<protein>
    <submittedName>
        <fullName evidence="1">Uncharacterized protein</fullName>
    </submittedName>
</protein>
<name>A0A7W7FTN7_9PSEU</name>
<comment type="caution">
    <text evidence="1">The sequence shown here is derived from an EMBL/GenBank/DDBJ whole genome shotgun (WGS) entry which is preliminary data.</text>
</comment>
<proteinExistence type="predicted"/>
<dbReference type="RefSeq" id="WP_185002419.1">
    <property type="nucleotide sequence ID" value="NZ_BAAAUI010000079.1"/>
</dbReference>
<accession>A0A7W7FTN7</accession>
<organism evidence="1 2">
    <name type="scientific">Crossiella cryophila</name>
    <dbReference type="NCBI Taxonomy" id="43355"/>
    <lineage>
        <taxon>Bacteria</taxon>
        <taxon>Bacillati</taxon>
        <taxon>Actinomycetota</taxon>
        <taxon>Actinomycetes</taxon>
        <taxon>Pseudonocardiales</taxon>
        <taxon>Pseudonocardiaceae</taxon>
        <taxon>Crossiella</taxon>
    </lineage>
</organism>